<keyword evidence="5 7" id="KW-1133">Transmembrane helix</keyword>
<reference evidence="8 9" key="2">
    <citation type="journal article" date="2016" name="ISME J.">
        <title>Heterogeneous composition of key metabolic gene clusters in a vent mussel symbiont population.</title>
        <authorList>
            <person name="Ikuta T."/>
            <person name="Takaki Y."/>
            <person name="Nagai Y."/>
            <person name="Shimamura S."/>
            <person name="Tsuda M."/>
            <person name="Kawagucci S."/>
            <person name="Aoki Y."/>
            <person name="Inoue K."/>
            <person name="Teruya M."/>
            <person name="Satou K."/>
            <person name="Teruya K."/>
            <person name="Shimoji M."/>
            <person name="Tamotsu H."/>
            <person name="Hirano T."/>
            <person name="Maruyama T."/>
            <person name="Yoshida T."/>
        </authorList>
    </citation>
    <scope>NUCLEOTIDE SEQUENCE [LARGE SCALE GENOMIC DNA]</scope>
    <source>
        <strain evidence="8 9">Myojin Knoll</strain>
    </source>
</reference>
<dbReference type="STRING" id="1303921.BSEPE_1125"/>
<evidence type="ECO:0000313" key="8">
    <source>
        <dbReference type="EMBL" id="BAS68113.1"/>
    </source>
</evidence>
<feature type="transmembrane region" description="Helical" evidence="7">
    <location>
        <begin position="78"/>
        <end position="100"/>
    </location>
</feature>
<keyword evidence="9" id="KW-1185">Reference proteome</keyword>
<dbReference type="Pfam" id="PF01027">
    <property type="entry name" value="Bax1-I"/>
    <property type="match status" value="1"/>
</dbReference>
<dbReference type="PROSITE" id="PS01243">
    <property type="entry name" value="BI1"/>
    <property type="match status" value="1"/>
</dbReference>
<feature type="transmembrane region" description="Helical" evidence="7">
    <location>
        <begin position="106"/>
        <end position="125"/>
    </location>
</feature>
<dbReference type="RefSeq" id="WP_066045010.1">
    <property type="nucleotide sequence ID" value="NZ_AP013042.1"/>
</dbReference>
<dbReference type="Proteomes" id="UP000067399">
    <property type="component" value="Chromosome"/>
</dbReference>
<feature type="transmembrane region" description="Helical" evidence="7">
    <location>
        <begin position="192"/>
        <end position="215"/>
    </location>
</feature>
<evidence type="ECO:0000256" key="2">
    <source>
        <dbReference type="ARBA" id="ARBA00010350"/>
    </source>
</evidence>
<reference evidence="8 9" key="1">
    <citation type="journal article" date="2000" name="Mar. Ecol. Prog. Ser.">
        <title>Phylogenetic characterization of endosymbionts in three hydrothermal vent mussels: influence on host distributions.</title>
        <authorList>
            <person name="Fujiwara Y."/>
            <person name="Takai K."/>
            <person name="Uematsu K."/>
            <person name="Tsuchida S."/>
            <person name="Hunt J.C."/>
            <person name="Hashimoto J."/>
        </authorList>
    </citation>
    <scope>NUCLEOTIDE SEQUENCE [LARGE SCALE GENOMIC DNA]</scope>
    <source>
        <strain evidence="8 9">Myojin Knoll</strain>
    </source>
</reference>
<gene>
    <name evidence="8" type="ORF">BSEPE_1125</name>
</gene>
<evidence type="ECO:0000256" key="6">
    <source>
        <dbReference type="ARBA" id="ARBA00023136"/>
    </source>
</evidence>
<comment type="similarity">
    <text evidence="2 7">Belongs to the BI1 family.</text>
</comment>
<accession>A0A0P0USH6</accession>
<name>A0A0P0USH6_9GAMM</name>
<evidence type="ECO:0000256" key="3">
    <source>
        <dbReference type="ARBA" id="ARBA00022475"/>
    </source>
</evidence>
<comment type="subcellular location">
    <subcellularLocation>
        <location evidence="1">Cell membrane</location>
        <topology evidence="1">Multi-pass membrane protein</topology>
    </subcellularLocation>
</comment>
<dbReference type="KEGG" id="ebh:BSEPE_1125"/>
<keyword evidence="3" id="KW-1003">Cell membrane</keyword>
<evidence type="ECO:0000256" key="4">
    <source>
        <dbReference type="ARBA" id="ARBA00022692"/>
    </source>
</evidence>
<feature type="transmembrane region" description="Helical" evidence="7">
    <location>
        <begin position="161"/>
        <end position="180"/>
    </location>
</feature>
<dbReference type="AlphaFoldDB" id="A0A0P0USH6"/>
<evidence type="ECO:0000256" key="5">
    <source>
        <dbReference type="ARBA" id="ARBA00022989"/>
    </source>
</evidence>
<keyword evidence="6 7" id="KW-0472">Membrane</keyword>
<dbReference type="PANTHER" id="PTHR23291">
    <property type="entry name" value="BAX INHIBITOR-RELATED"/>
    <property type="match status" value="1"/>
</dbReference>
<evidence type="ECO:0000313" key="9">
    <source>
        <dbReference type="Proteomes" id="UP000067399"/>
    </source>
</evidence>
<feature type="transmembrane region" description="Helical" evidence="7">
    <location>
        <begin position="48"/>
        <end position="66"/>
    </location>
</feature>
<protein>
    <submittedName>
        <fullName evidence="8">Uncharacterized protein</fullName>
    </submittedName>
</protein>
<dbReference type="GO" id="GO:0005886">
    <property type="term" value="C:plasma membrane"/>
    <property type="evidence" value="ECO:0007669"/>
    <property type="project" value="UniProtKB-SubCell"/>
</dbReference>
<proteinExistence type="inferred from homology"/>
<sequence>MSTFTTTATMGSVQVKNKVLSDTMRLLSYTLVFGGLSSWFAVTTGAGFGSAMVASLVAIAVIWFVLPKTQNSNKGIVTAFAVAGLLGYSLGPMLTHYLAMPNGASLVMQALTGTGVSFFAISFYAQNTKKDFSFMGGMIFFAMVGVIALSLINIFFIESSFVSLAISFAVVLLMGAFMLMQMSSIINGGERNYIAATVGLYLSLHNMFASLLHILGAFGGDD</sequence>
<dbReference type="InterPro" id="IPR006214">
    <property type="entry name" value="Bax_inhibitor_1-related"/>
</dbReference>
<keyword evidence="4 7" id="KW-0812">Transmembrane</keyword>
<evidence type="ECO:0000256" key="1">
    <source>
        <dbReference type="ARBA" id="ARBA00004651"/>
    </source>
</evidence>
<evidence type="ECO:0000256" key="7">
    <source>
        <dbReference type="RuleBase" id="RU004379"/>
    </source>
</evidence>
<feature type="transmembrane region" description="Helical" evidence="7">
    <location>
        <begin position="132"/>
        <end position="155"/>
    </location>
</feature>
<dbReference type="PANTHER" id="PTHR23291:SF115">
    <property type="entry name" value="MODULATOR OF FTSH PROTEASE YCCA"/>
    <property type="match status" value="1"/>
</dbReference>
<dbReference type="EMBL" id="AP013042">
    <property type="protein sequence ID" value="BAS68113.1"/>
    <property type="molecule type" value="Genomic_DNA"/>
</dbReference>
<dbReference type="OrthoDB" id="9813298at2"/>
<feature type="transmembrane region" description="Helical" evidence="7">
    <location>
        <begin position="26"/>
        <end position="42"/>
    </location>
</feature>
<organism evidence="8 9">
    <name type="scientific">endosymbiont of Bathymodiolus septemdierum str. Myojin knoll</name>
    <dbReference type="NCBI Taxonomy" id="1303921"/>
    <lineage>
        <taxon>Bacteria</taxon>
        <taxon>Pseudomonadati</taxon>
        <taxon>Pseudomonadota</taxon>
        <taxon>Gammaproteobacteria</taxon>
        <taxon>sulfur-oxidizing symbionts</taxon>
    </lineage>
</organism>
<dbReference type="InterPro" id="IPR006213">
    <property type="entry name" value="Bax_inhbtr1_CS"/>
</dbReference>